<dbReference type="InterPro" id="IPR029064">
    <property type="entry name" value="Ribosomal_eL30-like_sf"/>
</dbReference>
<dbReference type="Proteomes" id="UP000199300">
    <property type="component" value="Unassembled WGS sequence"/>
</dbReference>
<dbReference type="InterPro" id="IPR004038">
    <property type="entry name" value="Ribosomal_eL8/eL30/eS12/Gad45"/>
</dbReference>
<dbReference type="PRINTS" id="PR00884">
    <property type="entry name" value="RIBOSOMALHS6"/>
</dbReference>
<dbReference type="SUPFAM" id="SSF55315">
    <property type="entry name" value="L30e-like"/>
    <property type="match status" value="1"/>
</dbReference>
<dbReference type="OrthoDB" id="2353623at2"/>
<dbReference type="STRING" id="872970.SAMN04488134_11296"/>
<sequence length="83" mass="9068">MSYEKVIQAKDRLIIGTKQTIKAMKGLEVKEVIIAEDIDLGMITKLSKLADEMNIPYQMVDSKKTLGKACGIEVGTAAVAIKQ</sequence>
<evidence type="ECO:0000313" key="3">
    <source>
        <dbReference type="EMBL" id="SEO76615.1"/>
    </source>
</evidence>
<evidence type="ECO:0000256" key="1">
    <source>
        <dbReference type="ARBA" id="ARBA00007337"/>
    </source>
</evidence>
<accession>A0A1H8SDG6</accession>
<dbReference type="RefSeq" id="WP_091499762.1">
    <property type="nucleotide sequence ID" value="NZ_FODJ01000012.1"/>
</dbReference>
<evidence type="ECO:0000259" key="2">
    <source>
        <dbReference type="Pfam" id="PF01248"/>
    </source>
</evidence>
<protein>
    <submittedName>
        <fullName evidence="3">Large subunit ribosomal protein L7A</fullName>
    </submittedName>
</protein>
<dbReference type="Gene3D" id="3.30.1330.30">
    <property type="match status" value="1"/>
</dbReference>
<evidence type="ECO:0000313" key="4">
    <source>
        <dbReference type="Proteomes" id="UP000199300"/>
    </source>
</evidence>
<reference evidence="3 4" key="1">
    <citation type="submission" date="2016-10" db="EMBL/GenBank/DDBJ databases">
        <authorList>
            <person name="de Groot N.N."/>
        </authorList>
    </citation>
    <scope>NUCLEOTIDE SEQUENCE [LARGE SCALE GENOMIC DNA]</scope>
    <source>
        <strain evidence="3 4">CGMCC 1.10434</strain>
    </source>
</reference>
<dbReference type="GO" id="GO:1990904">
    <property type="term" value="C:ribonucleoprotein complex"/>
    <property type="evidence" value="ECO:0007669"/>
    <property type="project" value="InterPro"/>
</dbReference>
<dbReference type="AlphaFoldDB" id="A0A1H8SDG6"/>
<keyword evidence="3" id="KW-0689">Ribosomal protein</keyword>
<keyword evidence="4" id="KW-1185">Reference proteome</keyword>
<dbReference type="GO" id="GO:0005840">
    <property type="term" value="C:ribosome"/>
    <property type="evidence" value="ECO:0007669"/>
    <property type="project" value="UniProtKB-KW"/>
</dbReference>
<organism evidence="3 4">
    <name type="scientific">Amphibacillus marinus</name>
    <dbReference type="NCBI Taxonomy" id="872970"/>
    <lineage>
        <taxon>Bacteria</taxon>
        <taxon>Bacillati</taxon>
        <taxon>Bacillota</taxon>
        <taxon>Bacilli</taxon>
        <taxon>Bacillales</taxon>
        <taxon>Bacillaceae</taxon>
        <taxon>Amphibacillus</taxon>
    </lineage>
</organism>
<name>A0A1H8SDG6_9BACI</name>
<proteinExistence type="inferred from homology"/>
<keyword evidence="3" id="KW-0687">Ribonucleoprotein</keyword>
<dbReference type="PROSITE" id="PS01082">
    <property type="entry name" value="RIBOSOMAL_L7AE"/>
    <property type="match status" value="1"/>
</dbReference>
<dbReference type="Pfam" id="PF01248">
    <property type="entry name" value="Ribosomal_L7Ae"/>
    <property type="match status" value="1"/>
</dbReference>
<dbReference type="EMBL" id="FODJ01000012">
    <property type="protein sequence ID" value="SEO76615.1"/>
    <property type="molecule type" value="Genomic_DNA"/>
</dbReference>
<feature type="domain" description="Ribosomal protein eL8/eL30/eS12/Gadd45" evidence="2">
    <location>
        <begin position="5"/>
        <end position="82"/>
    </location>
</feature>
<comment type="similarity">
    <text evidence="1">Belongs to the eukaryotic ribosomal protein eL8 family.</text>
</comment>
<gene>
    <name evidence="3" type="ORF">SAMN04488134_11296</name>
</gene>
<dbReference type="InterPro" id="IPR004037">
    <property type="entry name" value="Ribosomal_eL8-like_CS"/>
</dbReference>
<dbReference type="GO" id="GO:0042254">
    <property type="term" value="P:ribosome biogenesis"/>
    <property type="evidence" value="ECO:0007669"/>
    <property type="project" value="InterPro"/>
</dbReference>